<feature type="domain" description="Endonuclease/exonuclease/phosphatase" evidence="1">
    <location>
        <begin position="17"/>
        <end position="283"/>
    </location>
</feature>
<sequence>MRFFNAAAVPLAIRLITYNIRYANNWPVEGEVKWEDRRHLVISHLLFNTRYNSEAFIGLQEVYLNQLEDILQGLNNATEEKDWTYIGIGPNDGKKDGQFIPVVYRSGTYELLNFTNVWLSPTPDRPSKGWDAPYWNRVLTIGEFRHKKSRRRLAVMNTHLDDQGVVARQKSAEIIVDRTNALLSSGKYDAALLTGDFNSESNEEAYRTIQFSDKSPFFDVENVLGEHDPGRQGHQNTFTGFDWVPLKRIDYLFAAPKGESAWKVKGYAVLETKYEDGVASSDHRPVMADLVLN</sequence>
<dbReference type="Pfam" id="PF03372">
    <property type="entry name" value="Exo_endo_phos"/>
    <property type="match status" value="1"/>
</dbReference>
<keyword evidence="3" id="KW-1185">Reference proteome</keyword>
<dbReference type="Gene3D" id="3.60.10.10">
    <property type="entry name" value="Endonuclease/exonuclease/phosphatase"/>
    <property type="match status" value="1"/>
</dbReference>
<dbReference type="InterPro" id="IPR036691">
    <property type="entry name" value="Endo/exonu/phosph_ase_sf"/>
</dbReference>
<dbReference type="EMBL" id="KN824282">
    <property type="protein sequence ID" value="KIM31127.1"/>
    <property type="molecule type" value="Genomic_DNA"/>
</dbReference>
<evidence type="ECO:0000259" key="1">
    <source>
        <dbReference type="Pfam" id="PF03372"/>
    </source>
</evidence>
<dbReference type="SUPFAM" id="SSF56219">
    <property type="entry name" value="DNase I-like"/>
    <property type="match status" value="1"/>
</dbReference>
<dbReference type="GO" id="GO:0000175">
    <property type="term" value="F:3'-5'-RNA exonuclease activity"/>
    <property type="evidence" value="ECO:0007669"/>
    <property type="project" value="TreeGrafter"/>
</dbReference>
<dbReference type="InterPro" id="IPR050410">
    <property type="entry name" value="CCR4/nocturin_mRNA_transcr"/>
</dbReference>
<dbReference type="Proteomes" id="UP000054097">
    <property type="component" value="Unassembled WGS sequence"/>
</dbReference>
<proteinExistence type="predicted"/>
<protein>
    <recommendedName>
        <fullName evidence="1">Endonuclease/exonuclease/phosphatase domain-containing protein</fullName>
    </recommendedName>
</protein>
<gene>
    <name evidence="2" type="ORF">M408DRAFT_327418</name>
</gene>
<dbReference type="AlphaFoldDB" id="A0A0C2XQB5"/>
<accession>A0A0C2XQB5</accession>
<dbReference type="HOGENOM" id="CLU_030508_0_0_1"/>
<dbReference type="PANTHER" id="PTHR12121:SF36">
    <property type="entry name" value="ENDONUCLEASE_EXONUCLEASE_PHOSPHATASE DOMAIN-CONTAINING PROTEIN"/>
    <property type="match status" value="1"/>
</dbReference>
<reference evidence="2 3" key="1">
    <citation type="submission" date="2014-04" db="EMBL/GenBank/DDBJ databases">
        <authorList>
            <consortium name="DOE Joint Genome Institute"/>
            <person name="Kuo A."/>
            <person name="Zuccaro A."/>
            <person name="Kohler A."/>
            <person name="Nagy L.G."/>
            <person name="Floudas D."/>
            <person name="Copeland A."/>
            <person name="Barry K.W."/>
            <person name="Cichocki N."/>
            <person name="Veneault-Fourrey C."/>
            <person name="LaButti K."/>
            <person name="Lindquist E.A."/>
            <person name="Lipzen A."/>
            <person name="Lundell T."/>
            <person name="Morin E."/>
            <person name="Murat C."/>
            <person name="Sun H."/>
            <person name="Tunlid A."/>
            <person name="Henrissat B."/>
            <person name="Grigoriev I.V."/>
            <person name="Hibbett D.S."/>
            <person name="Martin F."/>
            <person name="Nordberg H.P."/>
            <person name="Cantor M.N."/>
            <person name="Hua S.X."/>
        </authorList>
    </citation>
    <scope>NUCLEOTIDE SEQUENCE [LARGE SCALE GENOMIC DNA]</scope>
    <source>
        <strain evidence="2 3">MAFF 305830</strain>
    </source>
</reference>
<dbReference type="PANTHER" id="PTHR12121">
    <property type="entry name" value="CARBON CATABOLITE REPRESSOR PROTEIN 4"/>
    <property type="match status" value="1"/>
</dbReference>
<dbReference type="OrthoDB" id="276515at2759"/>
<organism evidence="2 3">
    <name type="scientific">Serendipita vermifera MAFF 305830</name>
    <dbReference type="NCBI Taxonomy" id="933852"/>
    <lineage>
        <taxon>Eukaryota</taxon>
        <taxon>Fungi</taxon>
        <taxon>Dikarya</taxon>
        <taxon>Basidiomycota</taxon>
        <taxon>Agaricomycotina</taxon>
        <taxon>Agaricomycetes</taxon>
        <taxon>Sebacinales</taxon>
        <taxon>Serendipitaceae</taxon>
        <taxon>Serendipita</taxon>
    </lineage>
</organism>
<evidence type="ECO:0000313" key="3">
    <source>
        <dbReference type="Proteomes" id="UP000054097"/>
    </source>
</evidence>
<reference evidence="3" key="2">
    <citation type="submission" date="2015-01" db="EMBL/GenBank/DDBJ databases">
        <title>Evolutionary Origins and Diversification of the Mycorrhizal Mutualists.</title>
        <authorList>
            <consortium name="DOE Joint Genome Institute"/>
            <consortium name="Mycorrhizal Genomics Consortium"/>
            <person name="Kohler A."/>
            <person name="Kuo A."/>
            <person name="Nagy L.G."/>
            <person name="Floudas D."/>
            <person name="Copeland A."/>
            <person name="Barry K.W."/>
            <person name="Cichocki N."/>
            <person name="Veneault-Fourrey C."/>
            <person name="LaButti K."/>
            <person name="Lindquist E.A."/>
            <person name="Lipzen A."/>
            <person name="Lundell T."/>
            <person name="Morin E."/>
            <person name="Murat C."/>
            <person name="Riley R."/>
            <person name="Ohm R."/>
            <person name="Sun H."/>
            <person name="Tunlid A."/>
            <person name="Henrissat B."/>
            <person name="Grigoriev I.V."/>
            <person name="Hibbett D.S."/>
            <person name="Martin F."/>
        </authorList>
    </citation>
    <scope>NUCLEOTIDE SEQUENCE [LARGE SCALE GENOMIC DNA]</scope>
    <source>
        <strain evidence="3">MAFF 305830</strain>
    </source>
</reference>
<dbReference type="InterPro" id="IPR005135">
    <property type="entry name" value="Endo/exonuclease/phosphatase"/>
</dbReference>
<name>A0A0C2XQB5_SERVB</name>
<dbReference type="CDD" id="cd09083">
    <property type="entry name" value="EEP-1"/>
    <property type="match status" value="1"/>
</dbReference>
<evidence type="ECO:0000313" key="2">
    <source>
        <dbReference type="EMBL" id="KIM31127.1"/>
    </source>
</evidence>